<dbReference type="OrthoDB" id="163631at2759"/>
<dbReference type="Pfam" id="PF00364">
    <property type="entry name" value="Biotin_lipoyl"/>
    <property type="match status" value="1"/>
</dbReference>
<dbReference type="EC" id="6.4.1.3" evidence="2"/>
<dbReference type="PROSITE" id="PS00188">
    <property type="entry name" value="BIOTIN"/>
    <property type="match status" value="1"/>
</dbReference>
<dbReference type="Gene3D" id="3.30.700.30">
    <property type="match status" value="1"/>
</dbReference>
<dbReference type="Pfam" id="PF18140">
    <property type="entry name" value="PCC_BT"/>
    <property type="match status" value="1"/>
</dbReference>
<keyword evidence="10" id="KW-1185">Reference proteome</keyword>
<dbReference type="UniPathway" id="UPA00945">
    <property type="reaction ID" value="UER00908"/>
</dbReference>
<dbReference type="InterPro" id="IPR001882">
    <property type="entry name" value="Biotin_BS"/>
</dbReference>
<evidence type="ECO:0000256" key="3">
    <source>
        <dbReference type="ARBA" id="ARBA00022842"/>
    </source>
</evidence>
<evidence type="ECO:0000256" key="6">
    <source>
        <dbReference type="ARBA" id="ARBA00023267"/>
    </source>
</evidence>
<evidence type="ECO:0000256" key="5">
    <source>
        <dbReference type="ARBA" id="ARBA00023211"/>
    </source>
</evidence>
<sequence>EDLRVVGAIMHLTKARASSQISGRIQSTPVEGFGPFDSLNEDELEFVSDQAGVVPRLRAITPALSSKDLIALAERNNLKNVGAQLSVSVDGPFGESKPVVVVEVEVENKRRRTETKTLALVDSKWHIVGDVAWSLNGPLFKASYAKQNGASDVPLASQMLQTLPEGFRLQFHGAVHDVVVRNELEAAYGKHMQPKPEVDTSNLLLCPMPGMLVSVAVEVGQQVELGQELAVVEAMKMQNVLRSEKRGVIKSIARAAGDSLKVDEIILEYE</sequence>
<feature type="non-terminal residue" evidence="9">
    <location>
        <position position="1"/>
    </location>
</feature>
<comment type="caution">
    <text evidence="9">The sequence shown here is derived from an EMBL/GenBank/DDBJ whole genome shotgun (WGS) entry which is preliminary data.</text>
</comment>
<name>A0A2P4X0Y4_9STRA</name>
<evidence type="ECO:0000256" key="1">
    <source>
        <dbReference type="ARBA" id="ARBA00005060"/>
    </source>
</evidence>
<evidence type="ECO:0000259" key="8">
    <source>
        <dbReference type="PROSITE" id="PS50968"/>
    </source>
</evidence>
<gene>
    <name evidence="9" type="ORF">PHPALM_32086</name>
</gene>
<dbReference type="EMBL" id="NCKW01017283">
    <property type="protein sequence ID" value="POM59217.1"/>
    <property type="molecule type" value="Genomic_DNA"/>
</dbReference>
<proteinExistence type="predicted"/>
<dbReference type="CDD" id="cd06850">
    <property type="entry name" value="biotinyl_domain"/>
    <property type="match status" value="1"/>
</dbReference>
<dbReference type="InterPro" id="IPR050709">
    <property type="entry name" value="Biotin_Carboxyl_Carrier/Decarb"/>
</dbReference>
<evidence type="ECO:0000256" key="2">
    <source>
        <dbReference type="ARBA" id="ARBA00013050"/>
    </source>
</evidence>
<accession>A0A2P4X0Y4</accession>
<dbReference type="GO" id="GO:0016042">
    <property type="term" value="P:lipid catabolic process"/>
    <property type="evidence" value="ECO:0007669"/>
    <property type="project" value="UniProtKB-KW"/>
</dbReference>
<keyword evidence="4" id="KW-0443">Lipid metabolism</keyword>
<evidence type="ECO:0000256" key="7">
    <source>
        <dbReference type="ARBA" id="ARBA00049495"/>
    </source>
</evidence>
<keyword evidence="6" id="KW-0092">Biotin</keyword>
<dbReference type="Proteomes" id="UP000237271">
    <property type="component" value="Unassembled WGS sequence"/>
</dbReference>
<dbReference type="InterPro" id="IPR000089">
    <property type="entry name" value="Biotin_lipoyl"/>
</dbReference>
<reference evidence="9 10" key="1">
    <citation type="journal article" date="2017" name="Genome Biol. Evol.">
        <title>Phytophthora megakarya and P. palmivora, closely related causal agents of cacao black pod rot, underwent increases in genome sizes and gene numbers by different mechanisms.</title>
        <authorList>
            <person name="Ali S.S."/>
            <person name="Shao J."/>
            <person name="Lary D.J."/>
            <person name="Kronmiller B."/>
            <person name="Shen D."/>
            <person name="Strem M.D."/>
            <person name="Amoako-Attah I."/>
            <person name="Akrofi A.Y."/>
            <person name="Begoude B.A."/>
            <person name="Ten Hoopen G.M."/>
            <person name="Coulibaly K."/>
            <person name="Kebe B.I."/>
            <person name="Melnick R.L."/>
            <person name="Guiltinan M.J."/>
            <person name="Tyler B.M."/>
            <person name="Meinhardt L.W."/>
            <person name="Bailey B.A."/>
        </authorList>
    </citation>
    <scope>NUCLEOTIDE SEQUENCE [LARGE SCALE GENOMIC DNA]</scope>
    <source>
        <strain evidence="10">sbr112.9</strain>
    </source>
</reference>
<comment type="pathway">
    <text evidence="1">Metabolic intermediate metabolism; propanoyl-CoA degradation; succinyl-CoA from propanoyl-CoA: step 1/3.</text>
</comment>
<dbReference type="FunFam" id="2.40.50.100:FF:000003">
    <property type="entry name" value="Acetyl-CoA carboxylase biotin carboxyl carrier protein"/>
    <property type="match status" value="1"/>
</dbReference>
<dbReference type="GO" id="GO:0004658">
    <property type="term" value="F:propionyl-CoA carboxylase activity"/>
    <property type="evidence" value="ECO:0007669"/>
    <property type="project" value="UniProtKB-EC"/>
</dbReference>
<dbReference type="PANTHER" id="PTHR45266:SF3">
    <property type="entry name" value="OXALOACETATE DECARBOXYLASE ALPHA CHAIN"/>
    <property type="match status" value="1"/>
</dbReference>
<protein>
    <recommendedName>
        <fullName evidence="2">propionyl-CoA carboxylase</fullName>
        <ecNumber evidence="2">6.4.1.3</ecNumber>
    </recommendedName>
</protein>
<comment type="catalytic activity">
    <reaction evidence="7">
        <text>propanoyl-CoA + hydrogencarbonate + ATP = (S)-methylmalonyl-CoA + ADP + phosphate + H(+)</text>
        <dbReference type="Rhea" id="RHEA:23720"/>
        <dbReference type="ChEBI" id="CHEBI:15378"/>
        <dbReference type="ChEBI" id="CHEBI:17544"/>
        <dbReference type="ChEBI" id="CHEBI:30616"/>
        <dbReference type="ChEBI" id="CHEBI:43474"/>
        <dbReference type="ChEBI" id="CHEBI:57327"/>
        <dbReference type="ChEBI" id="CHEBI:57392"/>
        <dbReference type="ChEBI" id="CHEBI:456216"/>
        <dbReference type="EC" id="6.4.1.3"/>
    </reaction>
    <physiologicalReaction direction="left-to-right" evidence="7">
        <dbReference type="Rhea" id="RHEA:23721"/>
    </physiologicalReaction>
</comment>
<organism evidence="9 10">
    <name type="scientific">Phytophthora palmivora</name>
    <dbReference type="NCBI Taxonomy" id="4796"/>
    <lineage>
        <taxon>Eukaryota</taxon>
        <taxon>Sar</taxon>
        <taxon>Stramenopiles</taxon>
        <taxon>Oomycota</taxon>
        <taxon>Peronosporomycetes</taxon>
        <taxon>Peronosporales</taxon>
        <taxon>Peronosporaceae</taxon>
        <taxon>Phytophthora</taxon>
    </lineage>
</organism>
<evidence type="ECO:0000313" key="9">
    <source>
        <dbReference type="EMBL" id="POM59217.1"/>
    </source>
</evidence>
<dbReference type="PROSITE" id="PS50968">
    <property type="entry name" value="BIOTINYL_LIPOYL"/>
    <property type="match status" value="1"/>
</dbReference>
<dbReference type="InterPro" id="IPR011053">
    <property type="entry name" value="Single_hybrid_motif"/>
</dbReference>
<keyword evidence="3" id="KW-0460">Magnesium</keyword>
<dbReference type="PANTHER" id="PTHR45266">
    <property type="entry name" value="OXALOACETATE DECARBOXYLASE ALPHA CHAIN"/>
    <property type="match status" value="1"/>
</dbReference>
<dbReference type="Gene3D" id="2.40.50.100">
    <property type="match status" value="1"/>
</dbReference>
<evidence type="ECO:0000256" key="4">
    <source>
        <dbReference type="ARBA" id="ARBA00022963"/>
    </source>
</evidence>
<feature type="domain" description="Lipoyl-binding" evidence="8">
    <location>
        <begin position="195"/>
        <end position="270"/>
    </location>
</feature>
<evidence type="ECO:0000313" key="10">
    <source>
        <dbReference type="Proteomes" id="UP000237271"/>
    </source>
</evidence>
<dbReference type="SUPFAM" id="SSF51230">
    <property type="entry name" value="Single hybrid motif"/>
    <property type="match status" value="1"/>
</dbReference>
<dbReference type="AlphaFoldDB" id="A0A2P4X0Y4"/>
<keyword evidence="4" id="KW-0442">Lipid degradation</keyword>
<keyword evidence="5" id="KW-0464">Manganese</keyword>
<dbReference type="InterPro" id="IPR041265">
    <property type="entry name" value="PCC_BT"/>
</dbReference>